<protein>
    <submittedName>
        <fullName evidence="1">30625_t:CDS:1</fullName>
    </submittedName>
</protein>
<keyword evidence="2" id="KW-1185">Reference proteome</keyword>
<sequence length="63" mass="7479">LFDLKCGYLNGIEFKKDECTVPVDYQLSIPALPGLFYYYKNRIDIEKEEQLMPISYQKLEKLI</sequence>
<proteinExistence type="predicted"/>
<accession>A0ABN7WA78</accession>
<dbReference type="EMBL" id="CAJVQB010035777">
    <property type="protein sequence ID" value="CAG8823033.1"/>
    <property type="molecule type" value="Genomic_DNA"/>
</dbReference>
<evidence type="ECO:0000313" key="2">
    <source>
        <dbReference type="Proteomes" id="UP000789901"/>
    </source>
</evidence>
<organism evidence="1 2">
    <name type="scientific">Gigaspora margarita</name>
    <dbReference type="NCBI Taxonomy" id="4874"/>
    <lineage>
        <taxon>Eukaryota</taxon>
        <taxon>Fungi</taxon>
        <taxon>Fungi incertae sedis</taxon>
        <taxon>Mucoromycota</taxon>
        <taxon>Glomeromycotina</taxon>
        <taxon>Glomeromycetes</taxon>
        <taxon>Diversisporales</taxon>
        <taxon>Gigasporaceae</taxon>
        <taxon>Gigaspora</taxon>
    </lineage>
</organism>
<dbReference type="Proteomes" id="UP000789901">
    <property type="component" value="Unassembled WGS sequence"/>
</dbReference>
<name>A0ABN7WA78_GIGMA</name>
<reference evidence="1 2" key="1">
    <citation type="submission" date="2021-06" db="EMBL/GenBank/DDBJ databases">
        <authorList>
            <person name="Kallberg Y."/>
            <person name="Tangrot J."/>
            <person name="Rosling A."/>
        </authorList>
    </citation>
    <scope>NUCLEOTIDE SEQUENCE [LARGE SCALE GENOMIC DNA]</scope>
    <source>
        <strain evidence="1 2">120-4 pot B 10/14</strain>
    </source>
</reference>
<gene>
    <name evidence="1" type="ORF">GMARGA_LOCUS28232</name>
</gene>
<feature type="non-terminal residue" evidence="1">
    <location>
        <position position="63"/>
    </location>
</feature>
<comment type="caution">
    <text evidence="1">The sequence shown here is derived from an EMBL/GenBank/DDBJ whole genome shotgun (WGS) entry which is preliminary data.</text>
</comment>
<feature type="non-terminal residue" evidence="1">
    <location>
        <position position="1"/>
    </location>
</feature>
<evidence type="ECO:0000313" key="1">
    <source>
        <dbReference type="EMBL" id="CAG8823033.1"/>
    </source>
</evidence>